<organism evidence="2 3">
    <name type="scientific">Abrus precatorius</name>
    <name type="common">Indian licorice</name>
    <name type="synonym">Glycine abrus</name>
    <dbReference type="NCBI Taxonomy" id="3816"/>
    <lineage>
        <taxon>Eukaryota</taxon>
        <taxon>Viridiplantae</taxon>
        <taxon>Streptophyta</taxon>
        <taxon>Embryophyta</taxon>
        <taxon>Tracheophyta</taxon>
        <taxon>Spermatophyta</taxon>
        <taxon>Magnoliopsida</taxon>
        <taxon>eudicotyledons</taxon>
        <taxon>Gunneridae</taxon>
        <taxon>Pentapetalae</taxon>
        <taxon>rosids</taxon>
        <taxon>fabids</taxon>
        <taxon>Fabales</taxon>
        <taxon>Fabaceae</taxon>
        <taxon>Papilionoideae</taxon>
        <taxon>50 kb inversion clade</taxon>
        <taxon>NPAAA clade</taxon>
        <taxon>indigoferoid/millettioid clade</taxon>
        <taxon>Abreae</taxon>
        <taxon>Abrus</taxon>
    </lineage>
</organism>
<accession>A0A8B8ML39</accession>
<sequence length="298" mass="33451">MELKSKYFEVYTKNSKGKLILTSTWSPNCFPKALVFLCHGYGMEYGKSTKACGEKFANAGYAAFGVNHEGHGRSAGVHCLTKKFDDVVNDCEDFFKSVCEFPEYKGMAKFLYGESTGGAVCLLLHKKCPSFWDGAIFVAPVCKISEKLRPHPKVVNILTKVDDIIPILKIFPTKDVTDSALKNHAKRDTIRNNKLKLHEDKPKLKTMEMSRTSVNLKDKLHEVKLPFLVLQGERGVADPKISKALYEQASSTDKTIKLYKGMCYDVTSGETEENITLVFSDIMAWLDKRTSKTSFESS</sequence>
<gene>
    <name evidence="3" type="primary">LOC113873820</name>
</gene>
<proteinExistence type="predicted"/>
<dbReference type="KEGG" id="aprc:113873820"/>
<name>A0A8B8ML39_ABRPR</name>
<dbReference type="InterPro" id="IPR051044">
    <property type="entry name" value="MAG_DAG_Lipase"/>
</dbReference>
<dbReference type="InterPro" id="IPR029058">
    <property type="entry name" value="AB_hydrolase_fold"/>
</dbReference>
<evidence type="ECO:0000313" key="2">
    <source>
        <dbReference type="Proteomes" id="UP000694853"/>
    </source>
</evidence>
<dbReference type="Gene3D" id="3.40.50.1820">
    <property type="entry name" value="alpha/beta hydrolase"/>
    <property type="match status" value="1"/>
</dbReference>
<feature type="domain" description="Serine aminopeptidase S33" evidence="1">
    <location>
        <begin position="31"/>
        <end position="265"/>
    </location>
</feature>
<dbReference type="Pfam" id="PF12146">
    <property type="entry name" value="Hydrolase_4"/>
    <property type="match status" value="1"/>
</dbReference>
<evidence type="ECO:0000259" key="1">
    <source>
        <dbReference type="Pfam" id="PF12146"/>
    </source>
</evidence>
<dbReference type="AlphaFoldDB" id="A0A8B8ML39"/>
<dbReference type="SUPFAM" id="SSF53474">
    <property type="entry name" value="alpha/beta-Hydrolases"/>
    <property type="match status" value="1"/>
</dbReference>
<reference evidence="3" key="2">
    <citation type="submission" date="2025-08" db="UniProtKB">
        <authorList>
            <consortium name="RefSeq"/>
        </authorList>
    </citation>
    <scope>IDENTIFICATION</scope>
    <source>
        <tissue evidence="3">Young leaves</tissue>
    </source>
</reference>
<dbReference type="RefSeq" id="XP_027367954.1">
    <property type="nucleotide sequence ID" value="XM_027512153.1"/>
</dbReference>
<dbReference type="PANTHER" id="PTHR11614">
    <property type="entry name" value="PHOSPHOLIPASE-RELATED"/>
    <property type="match status" value="1"/>
</dbReference>
<reference evidence="2" key="1">
    <citation type="journal article" date="2019" name="Toxins">
        <title>Detection of Abrin-Like and Prepropulchellin-Like Toxin Genes and Transcripts Using Whole Genome Sequencing and Full-Length Transcript Sequencing of Abrus precatorius.</title>
        <authorList>
            <person name="Hovde B.T."/>
            <person name="Daligault H.E."/>
            <person name="Hanschen E.R."/>
            <person name="Kunde Y.A."/>
            <person name="Johnson M.B."/>
            <person name="Starkenburg S.R."/>
            <person name="Johnson S.L."/>
        </authorList>
    </citation>
    <scope>NUCLEOTIDE SEQUENCE [LARGE SCALE GENOMIC DNA]</scope>
</reference>
<dbReference type="GeneID" id="113873820"/>
<dbReference type="Proteomes" id="UP000694853">
    <property type="component" value="Unplaced"/>
</dbReference>
<dbReference type="OrthoDB" id="2498029at2759"/>
<protein>
    <submittedName>
        <fullName evidence="3">Caffeoylshikimate esterase-like</fullName>
    </submittedName>
</protein>
<keyword evidence="2" id="KW-1185">Reference proteome</keyword>
<evidence type="ECO:0000313" key="3">
    <source>
        <dbReference type="RefSeq" id="XP_027367954.1"/>
    </source>
</evidence>
<dbReference type="InterPro" id="IPR022742">
    <property type="entry name" value="Hydrolase_4"/>
</dbReference>